<name>A0A7Z7I7C9_9BURK</name>
<organism evidence="1 2">
    <name type="scientific">Caballeronia arationis</name>
    <dbReference type="NCBI Taxonomy" id="1777142"/>
    <lineage>
        <taxon>Bacteria</taxon>
        <taxon>Pseudomonadati</taxon>
        <taxon>Pseudomonadota</taxon>
        <taxon>Betaproteobacteria</taxon>
        <taxon>Burkholderiales</taxon>
        <taxon>Burkholderiaceae</taxon>
        <taxon>Caballeronia</taxon>
    </lineage>
</organism>
<accession>A0A7Z7I7C9</accession>
<protein>
    <submittedName>
        <fullName evidence="1">Uncharacterized protein</fullName>
    </submittedName>
</protein>
<dbReference type="AlphaFoldDB" id="A0A7Z7I7C9"/>
<dbReference type="Proteomes" id="UP000219522">
    <property type="component" value="Unassembled WGS sequence"/>
</dbReference>
<proteinExistence type="predicted"/>
<reference evidence="1 2" key="1">
    <citation type="submission" date="2017-09" db="EMBL/GenBank/DDBJ databases">
        <authorList>
            <person name="Varghese N."/>
            <person name="Submissions S."/>
        </authorList>
    </citation>
    <scope>NUCLEOTIDE SEQUENCE [LARGE SCALE GENOMIC DNA]</scope>
    <source>
        <strain evidence="1 2">OK806</strain>
    </source>
</reference>
<sequence length="117" mass="13426">MSNMPHNLDDEARAELLCYLVVSQLVARALTDKWLTTENLVESLRIWLRANNGSAEWQDRLILVHAANCLAPRLSIPFPSDEPSLARLYGVDRWQLDYRSPAVQSAYRACVEYLSHR</sequence>
<comment type="caution">
    <text evidence="1">The sequence shown here is derived from an EMBL/GenBank/DDBJ whole genome shotgun (WGS) entry which is preliminary data.</text>
</comment>
<evidence type="ECO:0000313" key="1">
    <source>
        <dbReference type="EMBL" id="SOE80639.1"/>
    </source>
</evidence>
<gene>
    <name evidence="1" type="ORF">SAMN05446927_3877</name>
</gene>
<evidence type="ECO:0000313" key="2">
    <source>
        <dbReference type="Proteomes" id="UP000219522"/>
    </source>
</evidence>
<dbReference type="EMBL" id="OCSU01000002">
    <property type="protein sequence ID" value="SOE80639.1"/>
    <property type="molecule type" value="Genomic_DNA"/>
</dbReference>
<keyword evidence="2" id="KW-1185">Reference proteome</keyword>